<accession>A0ABT2PMG5</accession>
<evidence type="ECO:0000313" key="1">
    <source>
        <dbReference type="EMBL" id="MCT9810412.1"/>
    </source>
</evidence>
<reference evidence="1 2" key="1">
    <citation type="submission" date="2022-09" db="EMBL/GenBank/DDBJ databases">
        <title>Draft genome of isolate Be4.</title>
        <authorList>
            <person name="Sanchez-Castro I."/>
            <person name="Martinez-Rodriguez P."/>
            <person name="Descostes M."/>
            <person name="Merroun M."/>
        </authorList>
    </citation>
    <scope>NUCLEOTIDE SEQUENCE [LARGE SCALE GENOMIC DNA]</scope>
    <source>
        <strain evidence="1 2">Be4</strain>
    </source>
</reference>
<dbReference type="RefSeq" id="WP_261499426.1">
    <property type="nucleotide sequence ID" value="NZ_JAODYH010000003.1"/>
</dbReference>
<proteinExistence type="predicted"/>
<keyword evidence="2" id="KW-1185">Reference proteome</keyword>
<organism evidence="1 2">
    <name type="scientific">Acidovorax bellezanensis</name>
    <dbReference type="NCBI Taxonomy" id="2976702"/>
    <lineage>
        <taxon>Bacteria</taxon>
        <taxon>Pseudomonadati</taxon>
        <taxon>Pseudomonadota</taxon>
        <taxon>Betaproteobacteria</taxon>
        <taxon>Burkholderiales</taxon>
        <taxon>Comamonadaceae</taxon>
        <taxon>Acidovorax</taxon>
    </lineage>
</organism>
<sequence>MLQKVPPPTRVFHEAAGEPVGHRAFHGVNDDITFGSSGDGTLDSAWTAAMEFTSLECLSQHVYQNGNLFSEASSVVY</sequence>
<dbReference type="Proteomes" id="UP001525968">
    <property type="component" value="Unassembled WGS sequence"/>
</dbReference>
<comment type="caution">
    <text evidence="1">The sequence shown here is derived from an EMBL/GenBank/DDBJ whole genome shotgun (WGS) entry which is preliminary data.</text>
</comment>
<name>A0ABT2PMG5_9BURK</name>
<protein>
    <submittedName>
        <fullName evidence="1">Uncharacterized protein</fullName>
    </submittedName>
</protein>
<gene>
    <name evidence="1" type="ORF">N0K08_07195</name>
</gene>
<evidence type="ECO:0000313" key="2">
    <source>
        <dbReference type="Proteomes" id="UP001525968"/>
    </source>
</evidence>
<dbReference type="EMBL" id="JAODYH010000003">
    <property type="protein sequence ID" value="MCT9810412.1"/>
    <property type="molecule type" value="Genomic_DNA"/>
</dbReference>